<protein>
    <submittedName>
        <fullName evidence="1">Uncharacterized protein</fullName>
    </submittedName>
</protein>
<comment type="caution">
    <text evidence="1">The sequence shown here is derived from an EMBL/GenBank/DDBJ whole genome shotgun (WGS) entry which is preliminary data.</text>
</comment>
<keyword evidence="2" id="KW-1185">Reference proteome</keyword>
<dbReference type="RefSeq" id="WP_036093088.1">
    <property type="nucleotide sequence ID" value="NZ_BJEY01000010.1"/>
</dbReference>
<dbReference type="EMBL" id="MPDH01000003">
    <property type="protein sequence ID" value="PNP93923.1"/>
    <property type="molecule type" value="Genomic_DNA"/>
</dbReference>
<gene>
    <name evidence="1" type="ORF">BMT55_03915</name>
</gene>
<dbReference type="Proteomes" id="UP000236500">
    <property type="component" value="Unassembled WGS sequence"/>
</dbReference>
<sequence length="60" mass="6237">MKLTTKFAAITICTIGLSGIMIPQTSASSTENMVSEATSAKATPKIKNAFHPLLASDIAL</sequence>
<reference evidence="1 2" key="1">
    <citation type="submission" date="2016-11" db="EMBL/GenBank/DDBJ databases">
        <title>Whole Genome Sequence of Listeria newyorkensis.</title>
        <authorList>
            <person name="Frink S."/>
            <person name="Morales C."/>
            <person name="Kiang D."/>
        </authorList>
    </citation>
    <scope>NUCLEOTIDE SEQUENCE [LARGE SCALE GENOMIC DNA]</scope>
    <source>
        <strain evidence="1 2">F1604011-044</strain>
    </source>
</reference>
<evidence type="ECO:0000313" key="1">
    <source>
        <dbReference type="EMBL" id="PNP93923.1"/>
    </source>
</evidence>
<organism evidence="1 2">
    <name type="scientific">Listeria newyorkensis</name>
    <dbReference type="NCBI Taxonomy" id="1497681"/>
    <lineage>
        <taxon>Bacteria</taxon>
        <taxon>Bacillati</taxon>
        <taxon>Bacillota</taxon>
        <taxon>Bacilli</taxon>
        <taxon>Bacillales</taxon>
        <taxon>Listeriaceae</taxon>
        <taxon>Listeria</taxon>
    </lineage>
</organism>
<accession>A0ABX4XQS6</accession>
<name>A0ABX4XQS6_9LIST</name>
<proteinExistence type="predicted"/>
<evidence type="ECO:0000313" key="2">
    <source>
        <dbReference type="Proteomes" id="UP000236500"/>
    </source>
</evidence>